<dbReference type="OrthoDB" id="4506934at2759"/>
<evidence type="ECO:0000256" key="2">
    <source>
        <dbReference type="SAM" id="Phobius"/>
    </source>
</evidence>
<dbReference type="VEuPathDB" id="FungiDB:BO97DRAFT_85977"/>
<keyword evidence="4" id="KW-1185">Reference proteome</keyword>
<dbReference type="GeneID" id="37205392"/>
<reference evidence="3 4" key="1">
    <citation type="submission" date="2018-02" db="EMBL/GenBank/DDBJ databases">
        <title>The genomes of Aspergillus section Nigri reveals drivers in fungal speciation.</title>
        <authorList>
            <consortium name="DOE Joint Genome Institute"/>
            <person name="Vesth T.C."/>
            <person name="Nybo J."/>
            <person name="Theobald S."/>
            <person name="Brandl J."/>
            <person name="Frisvad J.C."/>
            <person name="Nielsen K.F."/>
            <person name="Lyhne E.K."/>
            <person name="Kogle M.E."/>
            <person name="Kuo A."/>
            <person name="Riley R."/>
            <person name="Clum A."/>
            <person name="Nolan M."/>
            <person name="Lipzen A."/>
            <person name="Salamov A."/>
            <person name="Henrissat B."/>
            <person name="Wiebenga A."/>
            <person name="De vries R.P."/>
            <person name="Grigoriev I.V."/>
            <person name="Mortensen U.H."/>
            <person name="Andersen M.R."/>
            <person name="Baker S.E."/>
        </authorList>
    </citation>
    <scope>NUCLEOTIDE SEQUENCE [LARGE SCALE GENOMIC DNA]</scope>
    <source>
        <strain evidence="3 4">CBS 101889</strain>
    </source>
</reference>
<feature type="region of interest" description="Disordered" evidence="1">
    <location>
        <begin position="1"/>
        <end position="29"/>
    </location>
</feature>
<evidence type="ECO:0008006" key="5">
    <source>
        <dbReference type="Google" id="ProtNLM"/>
    </source>
</evidence>
<feature type="region of interest" description="Disordered" evidence="1">
    <location>
        <begin position="38"/>
        <end position="57"/>
    </location>
</feature>
<dbReference type="AlphaFoldDB" id="A0A395HWI0"/>
<keyword evidence="2" id="KW-0812">Transmembrane</keyword>
<protein>
    <recommendedName>
        <fullName evidence="5">LITAF domain-containing protein</fullName>
    </recommendedName>
</protein>
<keyword evidence="2" id="KW-1133">Transmembrane helix</keyword>
<dbReference type="Proteomes" id="UP000248961">
    <property type="component" value="Unassembled WGS sequence"/>
</dbReference>
<feature type="transmembrane region" description="Helical" evidence="2">
    <location>
        <begin position="94"/>
        <end position="115"/>
    </location>
</feature>
<sequence length="125" mass="13875">MAPPKQPIEAAPPYEEVSNTSPAKITRLTHTEQYTEVAQADHDDLESRPHAHGEYDPTSAIPLATSIITTPHSHCEACDRIIARREKRQSAREYCGIVAIAFVLLFICVTILGALTTRARTRHDD</sequence>
<evidence type="ECO:0000256" key="1">
    <source>
        <dbReference type="SAM" id="MobiDB-lite"/>
    </source>
</evidence>
<dbReference type="EMBL" id="KZ824286">
    <property type="protein sequence ID" value="RAL11783.1"/>
    <property type="molecule type" value="Genomic_DNA"/>
</dbReference>
<accession>A0A395HWI0</accession>
<feature type="compositionally biased region" description="Basic and acidic residues" evidence="1">
    <location>
        <begin position="39"/>
        <end position="55"/>
    </location>
</feature>
<gene>
    <name evidence="3" type="ORF">BO97DRAFT_85977</name>
</gene>
<evidence type="ECO:0000313" key="3">
    <source>
        <dbReference type="EMBL" id="RAL11783.1"/>
    </source>
</evidence>
<organism evidence="3 4">
    <name type="scientific">Aspergillus homomorphus (strain CBS 101889)</name>
    <dbReference type="NCBI Taxonomy" id="1450537"/>
    <lineage>
        <taxon>Eukaryota</taxon>
        <taxon>Fungi</taxon>
        <taxon>Dikarya</taxon>
        <taxon>Ascomycota</taxon>
        <taxon>Pezizomycotina</taxon>
        <taxon>Eurotiomycetes</taxon>
        <taxon>Eurotiomycetidae</taxon>
        <taxon>Eurotiales</taxon>
        <taxon>Aspergillaceae</taxon>
        <taxon>Aspergillus</taxon>
        <taxon>Aspergillus subgen. Circumdati</taxon>
    </lineage>
</organism>
<name>A0A395HWI0_ASPHC</name>
<keyword evidence="2" id="KW-0472">Membrane</keyword>
<evidence type="ECO:0000313" key="4">
    <source>
        <dbReference type="Proteomes" id="UP000248961"/>
    </source>
</evidence>
<proteinExistence type="predicted"/>
<dbReference type="RefSeq" id="XP_025550937.1">
    <property type="nucleotide sequence ID" value="XM_025701103.1"/>
</dbReference>